<protein>
    <submittedName>
        <fullName evidence="11">Phospholipid/glycerol acyltransferase</fullName>
    </submittedName>
</protein>
<dbReference type="EMBL" id="ABLD01000028">
    <property type="protein sequence ID" value="EDT07394.1"/>
    <property type="molecule type" value="Genomic_DNA"/>
</dbReference>
<keyword evidence="3" id="KW-1003">Cell membrane</keyword>
<dbReference type="SMART" id="SM00563">
    <property type="entry name" value="PlsC"/>
    <property type="match status" value="1"/>
</dbReference>
<dbReference type="Pfam" id="PF07690">
    <property type="entry name" value="MFS_1"/>
    <property type="match status" value="1"/>
</dbReference>
<evidence type="ECO:0000313" key="12">
    <source>
        <dbReference type="Proteomes" id="UP000005045"/>
    </source>
</evidence>
<feature type="domain" description="Phospholipid/glycerol acyltransferase" evidence="10">
    <location>
        <begin position="525"/>
        <end position="641"/>
    </location>
</feature>
<dbReference type="GO" id="GO:0016746">
    <property type="term" value="F:acyltransferase activity"/>
    <property type="evidence" value="ECO:0007669"/>
    <property type="project" value="UniProtKB-KW"/>
</dbReference>
<evidence type="ECO:0000256" key="6">
    <source>
        <dbReference type="ARBA" id="ARBA00023136"/>
    </source>
</evidence>
<dbReference type="InterPro" id="IPR011701">
    <property type="entry name" value="MFS"/>
</dbReference>
<dbReference type="AlphaFoldDB" id="B1G900"/>
<evidence type="ECO:0000256" key="1">
    <source>
        <dbReference type="ARBA" id="ARBA00004651"/>
    </source>
</evidence>
<feature type="signal peptide" evidence="9">
    <location>
        <begin position="1"/>
        <end position="20"/>
    </location>
</feature>
<keyword evidence="11" id="KW-0808">Transferase</keyword>
<dbReference type="SUPFAM" id="SSF69593">
    <property type="entry name" value="Glycerol-3-phosphate (1)-acyltransferase"/>
    <property type="match status" value="1"/>
</dbReference>
<comment type="caution">
    <text evidence="11">The sequence shown here is derived from an EMBL/GenBank/DDBJ whole genome shotgun (WGS) entry which is preliminary data.</text>
</comment>
<dbReference type="GO" id="GO:0005886">
    <property type="term" value="C:plasma membrane"/>
    <property type="evidence" value="ECO:0007669"/>
    <property type="project" value="UniProtKB-SubCell"/>
</dbReference>
<dbReference type="Pfam" id="PF01553">
    <property type="entry name" value="Acyltransferase"/>
    <property type="match status" value="1"/>
</dbReference>
<feature type="region of interest" description="Disordered" evidence="7">
    <location>
        <begin position="38"/>
        <end position="65"/>
    </location>
</feature>
<keyword evidence="5 8" id="KW-1133">Transmembrane helix</keyword>
<sequence>MKACARARAFFVRAALARHARCGAAPLARTPDAHFPIRSSNFMSQSPTPPTPPTRTLPAAGRAASRHGGHESQFKLLGERRFAPFFWTQFLGAMNDNVFKIGFTSLVTFQAARFSGVDPKTAAFLISAIFILPFVLLSATSGQIADKYDKALLTRFVKTFEIAVMLIGGAGFLLHSAPLLYFCTFLMGVHSTVFGPVKYSYLPQHLSSHELVGGNGMVEMGTFVAILVGTIIGGASAGFVEHGALLLACACVAIALAGRVVSSFVPVTAAPQPDLRINWNPVSETWRNLKLARENRTVFLSLLGISWLWFVGATFLSSFFSFAKDVLSANPDVVTVLLGTFSIGIGLGSLMCEKLSKRRIEIGLVPLGSIGMSVFAIDLFFASHALPPVGHLLSVAEFLGRAAHWRVLADLFLLAMFGGFYSVPLYALIQSRSQPSHRARIIAANNILNSLFMIVSALMAVGLTAAGFSIPAIFLVTALLNIVVATYIYSLVPEFLLRFIAWLLVHTFYRIRLVHAERIPDEGAAVLVCNHVSFVDAVVIMAESPRPIRFVMDHHIFRTPFAGWVFRHAKAIPIAPAHEDAQLLTRAYERCAEALAEGELVCIFPEGKLTRTGEMNPFRHGVTEIIRRTPAPVIPMALRGLWGSVFSRANDARWPRPVQKGVMSRLTLAVGEPIEPALATPELLQKTVTELRGARK</sequence>
<proteinExistence type="predicted"/>
<name>B1G900_PARG4</name>
<evidence type="ECO:0000256" key="7">
    <source>
        <dbReference type="SAM" id="MobiDB-lite"/>
    </source>
</evidence>
<organism evidence="11 12">
    <name type="scientific">Paraburkholderia graminis (strain ATCC 700544 / DSM 17151 / LMG 18924 / NCIMB 13744 / C4D1M)</name>
    <dbReference type="NCBI Taxonomy" id="396598"/>
    <lineage>
        <taxon>Bacteria</taxon>
        <taxon>Pseudomonadati</taxon>
        <taxon>Pseudomonadota</taxon>
        <taxon>Betaproteobacteria</taxon>
        <taxon>Burkholderiales</taxon>
        <taxon>Burkholderiaceae</taxon>
        <taxon>Paraburkholderia</taxon>
    </lineage>
</organism>
<keyword evidence="11" id="KW-0012">Acyltransferase</keyword>
<dbReference type="PANTHER" id="PTHR43266:SF2">
    <property type="entry name" value="MAJOR FACILITATOR SUPERFAMILY (MFS) PROFILE DOMAIN-CONTAINING PROTEIN"/>
    <property type="match status" value="1"/>
</dbReference>
<feature type="transmembrane region" description="Helical" evidence="8">
    <location>
        <begin position="297"/>
        <end position="321"/>
    </location>
</feature>
<keyword evidence="12" id="KW-1185">Reference proteome</keyword>
<feature type="transmembrane region" description="Helical" evidence="8">
    <location>
        <begin position="441"/>
        <end position="462"/>
    </location>
</feature>
<evidence type="ECO:0000313" key="11">
    <source>
        <dbReference type="EMBL" id="EDT07394.1"/>
    </source>
</evidence>
<keyword evidence="2" id="KW-0813">Transport</keyword>
<dbReference type="CDD" id="cd07989">
    <property type="entry name" value="LPLAT_AGPAT-like"/>
    <property type="match status" value="1"/>
</dbReference>
<evidence type="ECO:0000256" key="8">
    <source>
        <dbReference type="SAM" id="Phobius"/>
    </source>
</evidence>
<evidence type="ECO:0000256" key="9">
    <source>
        <dbReference type="SAM" id="SignalP"/>
    </source>
</evidence>
<feature type="chain" id="PRO_5002761838" evidence="9">
    <location>
        <begin position="21"/>
        <end position="696"/>
    </location>
</feature>
<comment type="subcellular location">
    <subcellularLocation>
        <location evidence="1">Cell membrane</location>
        <topology evidence="1">Multi-pass membrane protein</topology>
    </subcellularLocation>
</comment>
<feature type="transmembrane region" description="Helical" evidence="8">
    <location>
        <begin position="152"/>
        <end position="173"/>
    </location>
</feature>
<evidence type="ECO:0000259" key="10">
    <source>
        <dbReference type="SMART" id="SM00563"/>
    </source>
</evidence>
<dbReference type="InterPro" id="IPR036259">
    <property type="entry name" value="MFS_trans_sf"/>
</dbReference>
<evidence type="ECO:0000256" key="5">
    <source>
        <dbReference type="ARBA" id="ARBA00022989"/>
    </source>
</evidence>
<dbReference type="CDD" id="cd06173">
    <property type="entry name" value="MFS_MefA_like"/>
    <property type="match status" value="1"/>
</dbReference>
<evidence type="ECO:0000256" key="4">
    <source>
        <dbReference type="ARBA" id="ARBA00022692"/>
    </source>
</evidence>
<dbReference type="GO" id="GO:0022857">
    <property type="term" value="F:transmembrane transporter activity"/>
    <property type="evidence" value="ECO:0007669"/>
    <property type="project" value="InterPro"/>
</dbReference>
<feature type="transmembrane region" description="Helical" evidence="8">
    <location>
        <begin position="333"/>
        <end position="352"/>
    </location>
</feature>
<feature type="transmembrane region" description="Helical" evidence="8">
    <location>
        <begin position="122"/>
        <end position="140"/>
    </location>
</feature>
<feature type="transmembrane region" description="Helical" evidence="8">
    <location>
        <begin position="218"/>
        <end position="239"/>
    </location>
</feature>
<gene>
    <name evidence="11" type="ORF">BgramDRAFT_5858</name>
</gene>
<dbReference type="Gene3D" id="1.20.1250.20">
    <property type="entry name" value="MFS general substrate transporter like domains"/>
    <property type="match status" value="1"/>
</dbReference>
<dbReference type="PANTHER" id="PTHR43266">
    <property type="entry name" value="MACROLIDE-EFFLUX PROTEIN"/>
    <property type="match status" value="1"/>
</dbReference>
<feature type="transmembrane region" description="Helical" evidence="8">
    <location>
        <begin position="245"/>
        <end position="267"/>
    </location>
</feature>
<dbReference type="InterPro" id="IPR002123">
    <property type="entry name" value="Plipid/glycerol_acylTrfase"/>
</dbReference>
<dbReference type="SUPFAM" id="SSF103473">
    <property type="entry name" value="MFS general substrate transporter"/>
    <property type="match status" value="1"/>
</dbReference>
<evidence type="ECO:0000256" key="2">
    <source>
        <dbReference type="ARBA" id="ARBA00022448"/>
    </source>
</evidence>
<feature type="transmembrane region" description="Helical" evidence="8">
    <location>
        <begin position="364"/>
        <end position="387"/>
    </location>
</feature>
<keyword evidence="6 8" id="KW-0472">Membrane</keyword>
<keyword evidence="9" id="KW-0732">Signal</keyword>
<accession>B1G900</accession>
<reference evidence="11 12" key="1">
    <citation type="submission" date="2008-03" db="EMBL/GenBank/DDBJ databases">
        <title>Sequencing of the draft genome and assembly of Burkholderia graminis C4D1M.</title>
        <authorList>
            <consortium name="US DOE Joint Genome Institute (JGI-PGF)"/>
            <person name="Copeland A."/>
            <person name="Lucas S."/>
            <person name="Lapidus A."/>
            <person name="Glavina del Rio T."/>
            <person name="Dalin E."/>
            <person name="Tice H."/>
            <person name="Bruce D."/>
            <person name="Goodwin L."/>
            <person name="Pitluck S."/>
            <person name="Larimer F."/>
            <person name="Land M.L."/>
            <person name="Hauser L."/>
            <person name="Tiedje J."/>
            <person name="Richardson P."/>
        </authorList>
    </citation>
    <scope>NUCLEOTIDE SEQUENCE [LARGE SCALE GENOMIC DNA]</scope>
    <source>
        <strain evidence="12">ATCC 700544 / DSM 17151 / LMG 18924 / NCIMB 13744 / C4D1M</strain>
    </source>
</reference>
<keyword evidence="4 8" id="KW-0812">Transmembrane</keyword>
<feature type="transmembrane region" description="Helical" evidence="8">
    <location>
        <begin position="468"/>
        <end position="488"/>
    </location>
</feature>
<dbReference type="Proteomes" id="UP000005045">
    <property type="component" value="Unassembled WGS sequence"/>
</dbReference>
<evidence type="ECO:0000256" key="3">
    <source>
        <dbReference type="ARBA" id="ARBA00022475"/>
    </source>
</evidence>
<feature type="transmembrane region" description="Helical" evidence="8">
    <location>
        <begin position="407"/>
        <end position="429"/>
    </location>
</feature>